<dbReference type="EMBL" id="MELI01000084">
    <property type="protein sequence ID" value="OFW32829.1"/>
    <property type="molecule type" value="Genomic_DNA"/>
</dbReference>
<keyword evidence="1" id="KW-0812">Transmembrane</keyword>
<evidence type="ECO:0000313" key="3">
    <source>
        <dbReference type="Proteomes" id="UP000178086"/>
    </source>
</evidence>
<dbReference type="Proteomes" id="UP000178086">
    <property type="component" value="Unassembled WGS sequence"/>
</dbReference>
<name>A0A1F2UII4_9ACTN</name>
<keyword evidence="1" id="KW-0472">Membrane</keyword>
<feature type="transmembrane region" description="Helical" evidence="1">
    <location>
        <begin position="12"/>
        <end position="29"/>
    </location>
</feature>
<dbReference type="AlphaFoldDB" id="A0A1F2UII4"/>
<proteinExistence type="predicted"/>
<accession>A0A1F2UII4</accession>
<evidence type="ECO:0000313" key="2">
    <source>
        <dbReference type="EMBL" id="OFW32829.1"/>
    </source>
</evidence>
<protein>
    <submittedName>
        <fullName evidence="2">Uncharacterized protein</fullName>
    </submittedName>
</protein>
<reference evidence="2 3" key="1">
    <citation type="journal article" date="2016" name="Nat. Commun.">
        <title>Thousands of microbial genomes shed light on interconnected biogeochemical processes in an aquifer system.</title>
        <authorList>
            <person name="Anantharaman K."/>
            <person name="Brown C.T."/>
            <person name="Hug L.A."/>
            <person name="Sharon I."/>
            <person name="Castelle C.J."/>
            <person name="Probst A.J."/>
            <person name="Thomas B.C."/>
            <person name="Singh A."/>
            <person name="Wilkins M.J."/>
            <person name="Karaoz U."/>
            <person name="Brodie E.L."/>
            <person name="Williams K.H."/>
            <person name="Hubbard S.S."/>
            <person name="Banfield J.F."/>
        </authorList>
    </citation>
    <scope>NUCLEOTIDE SEQUENCE [LARGE SCALE GENOMIC DNA]</scope>
</reference>
<gene>
    <name evidence="2" type="ORF">A2074_05405</name>
</gene>
<evidence type="ECO:0000256" key="1">
    <source>
        <dbReference type="SAM" id="Phobius"/>
    </source>
</evidence>
<keyword evidence="1" id="KW-1133">Transmembrane helix</keyword>
<sequence length="193" mass="22418">MELLSIAKRRRYIMPMVIILLVVFGFIAYKATTKQSPEYTENVNQVKRTIALGWPIKYLATTEGNQENVLELRKKLSDYYGNQEQELTKQQRFITIALDTKVEQDDLPGIYTKYYADDNVVTVGFNVSGFKFEDVRIKQDKATITGKVEYLIKRRMLSQEYGTFGSNTYEWQLVKTGGKWLIVKETVLSEDKQ</sequence>
<organism evidence="2 3">
    <name type="scientific">Candidatus Aquicultor primus</name>
    <dbReference type="NCBI Taxonomy" id="1797195"/>
    <lineage>
        <taxon>Bacteria</taxon>
        <taxon>Bacillati</taxon>
        <taxon>Actinomycetota</taxon>
        <taxon>Candidatus Aquicultoria</taxon>
        <taxon>Candidatus Aquicultorales</taxon>
        <taxon>Candidatus Aquicultoraceae</taxon>
        <taxon>Candidatus Aquicultor</taxon>
    </lineage>
</organism>
<comment type="caution">
    <text evidence="2">The sequence shown here is derived from an EMBL/GenBank/DDBJ whole genome shotgun (WGS) entry which is preliminary data.</text>
</comment>